<organism evidence="1 2">
    <name type="scientific">Actinokineospora xionganensis</name>
    <dbReference type="NCBI Taxonomy" id="2684470"/>
    <lineage>
        <taxon>Bacteria</taxon>
        <taxon>Bacillati</taxon>
        <taxon>Actinomycetota</taxon>
        <taxon>Actinomycetes</taxon>
        <taxon>Pseudonocardiales</taxon>
        <taxon>Pseudonocardiaceae</taxon>
        <taxon>Actinokineospora</taxon>
    </lineage>
</organism>
<evidence type="ECO:0000313" key="1">
    <source>
        <dbReference type="EMBL" id="MBC6448274.1"/>
    </source>
</evidence>
<accession>A0ABR7L6F6</accession>
<proteinExistence type="predicted"/>
<comment type="caution">
    <text evidence="1">The sequence shown here is derived from an EMBL/GenBank/DDBJ whole genome shotgun (WGS) entry which is preliminary data.</text>
</comment>
<dbReference type="Proteomes" id="UP000734823">
    <property type="component" value="Unassembled WGS sequence"/>
</dbReference>
<dbReference type="EMBL" id="JABVED010000007">
    <property type="protein sequence ID" value="MBC6448274.1"/>
    <property type="molecule type" value="Genomic_DNA"/>
</dbReference>
<gene>
    <name evidence="1" type="ORF">GPZ80_13970</name>
</gene>
<reference evidence="1 2" key="1">
    <citation type="submission" date="2020-06" db="EMBL/GenBank/DDBJ databases">
        <title>Actinokineospora xiongansis sp. nov., isolated from soil of Baiyangdian.</title>
        <authorList>
            <person name="Zhang X."/>
        </authorList>
    </citation>
    <scope>NUCLEOTIDE SEQUENCE [LARGE SCALE GENOMIC DNA]</scope>
    <source>
        <strain evidence="1 2">HBU206404</strain>
    </source>
</reference>
<sequence length="65" mass="7119">MAFVYRRSSFCSSGSCVEVAVARTGSSLRDRGCRALALRADTWSRLLSWVRGGHWDRTRGGGSPV</sequence>
<evidence type="ECO:0000313" key="2">
    <source>
        <dbReference type="Proteomes" id="UP000734823"/>
    </source>
</evidence>
<protein>
    <submittedName>
        <fullName evidence="1">DUF397 domain-containing protein</fullName>
    </submittedName>
</protein>
<keyword evidence="2" id="KW-1185">Reference proteome</keyword>
<name>A0ABR7L6F6_9PSEU</name>